<dbReference type="SUPFAM" id="SSF48452">
    <property type="entry name" value="TPR-like"/>
    <property type="match status" value="1"/>
</dbReference>
<dbReference type="Proteomes" id="UP000030661">
    <property type="component" value="Unassembled WGS sequence"/>
</dbReference>
<evidence type="ECO:0000256" key="1">
    <source>
        <dbReference type="ARBA" id="ARBA00008987"/>
    </source>
</evidence>
<dbReference type="InterPro" id="IPR013766">
    <property type="entry name" value="Thioredoxin_domain"/>
</dbReference>
<dbReference type="GO" id="GO:0045454">
    <property type="term" value="P:cell redox homeostasis"/>
    <property type="evidence" value="ECO:0007669"/>
    <property type="project" value="TreeGrafter"/>
</dbReference>
<evidence type="ECO:0000256" key="2">
    <source>
        <dbReference type="ARBA" id="ARBA00022448"/>
    </source>
</evidence>
<keyword evidence="4" id="KW-1015">Disulfide bond</keyword>
<dbReference type="PROSITE" id="PS00194">
    <property type="entry name" value="THIOREDOXIN_1"/>
    <property type="match status" value="1"/>
</dbReference>
<evidence type="ECO:0000256" key="6">
    <source>
        <dbReference type="NCBIfam" id="TIGR01068"/>
    </source>
</evidence>
<evidence type="ECO:0000256" key="5">
    <source>
        <dbReference type="ARBA" id="ARBA00023284"/>
    </source>
</evidence>
<dbReference type="CDD" id="cd02947">
    <property type="entry name" value="TRX_family"/>
    <property type="match status" value="1"/>
</dbReference>
<feature type="domain" description="Thioredoxin" evidence="7">
    <location>
        <begin position="1"/>
        <end position="106"/>
    </location>
</feature>
<dbReference type="Pfam" id="PF14561">
    <property type="entry name" value="TPR_20"/>
    <property type="match status" value="1"/>
</dbReference>
<organism evidence="8">
    <name type="scientific">Vecturithrix granuli</name>
    <dbReference type="NCBI Taxonomy" id="1499967"/>
    <lineage>
        <taxon>Bacteria</taxon>
        <taxon>Candidatus Moduliflexota</taxon>
        <taxon>Candidatus Vecturitrichia</taxon>
        <taxon>Candidatus Vecturitrichales</taxon>
        <taxon>Candidatus Vecturitrichaceae</taxon>
        <taxon>Candidatus Vecturithrix</taxon>
    </lineage>
</organism>
<dbReference type="AlphaFoldDB" id="A0A0S6W9F5"/>
<keyword evidence="9" id="KW-1185">Reference proteome</keyword>
<dbReference type="STRING" id="1499967.U27_01673"/>
<dbReference type="FunFam" id="3.40.30.10:FF:000001">
    <property type="entry name" value="Thioredoxin"/>
    <property type="match status" value="1"/>
</dbReference>
<name>A0A0S6W9F5_VECG1</name>
<evidence type="ECO:0000313" key="9">
    <source>
        <dbReference type="Proteomes" id="UP000030661"/>
    </source>
</evidence>
<dbReference type="Pfam" id="PF00085">
    <property type="entry name" value="Thioredoxin"/>
    <property type="match status" value="1"/>
</dbReference>
<dbReference type="Gene3D" id="3.40.30.10">
    <property type="entry name" value="Glutaredoxin"/>
    <property type="match status" value="1"/>
</dbReference>
<evidence type="ECO:0000259" key="7">
    <source>
        <dbReference type="PROSITE" id="PS51352"/>
    </source>
</evidence>
<keyword evidence="2" id="KW-0813">Transport</keyword>
<comment type="similarity">
    <text evidence="1">Belongs to the thioredoxin family.</text>
</comment>
<dbReference type="InterPro" id="IPR036249">
    <property type="entry name" value="Thioredoxin-like_sf"/>
</dbReference>
<keyword evidence="5" id="KW-0676">Redox-active center</keyword>
<dbReference type="Gene3D" id="1.25.40.10">
    <property type="entry name" value="Tetratricopeptide repeat domain"/>
    <property type="match status" value="2"/>
</dbReference>
<dbReference type="GO" id="GO:0006950">
    <property type="term" value="P:response to stress"/>
    <property type="evidence" value="ECO:0007669"/>
    <property type="project" value="UniProtKB-ARBA"/>
</dbReference>
<dbReference type="InterPro" id="IPR011990">
    <property type="entry name" value="TPR-like_helical_dom_sf"/>
</dbReference>
<dbReference type="InterPro" id="IPR005746">
    <property type="entry name" value="Thioredoxin"/>
</dbReference>
<dbReference type="HOGENOM" id="CLU_046120_1_1_0"/>
<dbReference type="PRINTS" id="PR00421">
    <property type="entry name" value="THIOREDOXIN"/>
</dbReference>
<dbReference type="GO" id="GO:0005829">
    <property type="term" value="C:cytosol"/>
    <property type="evidence" value="ECO:0007669"/>
    <property type="project" value="TreeGrafter"/>
</dbReference>
<dbReference type="PANTHER" id="PTHR45663:SF11">
    <property type="entry name" value="GEO12009P1"/>
    <property type="match status" value="1"/>
</dbReference>
<dbReference type="SUPFAM" id="SSF52833">
    <property type="entry name" value="Thioredoxin-like"/>
    <property type="match status" value="1"/>
</dbReference>
<accession>A0A0S6W9F5</accession>
<gene>
    <name evidence="8" type="ORF">U27_01673</name>
</gene>
<proteinExistence type="inferred from homology"/>
<dbReference type="PANTHER" id="PTHR45663">
    <property type="entry name" value="GEO12009P1"/>
    <property type="match status" value="1"/>
</dbReference>
<dbReference type="InterPro" id="IPR017937">
    <property type="entry name" value="Thioredoxin_CS"/>
</dbReference>
<keyword evidence="3" id="KW-0249">Electron transport</keyword>
<dbReference type="eggNOG" id="COG3118">
    <property type="taxonomic scope" value="Bacteria"/>
</dbReference>
<dbReference type="PROSITE" id="PS51352">
    <property type="entry name" value="THIOREDOXIN_2"/>
    <property type="match status" value="1"/>
</dbReference>
<protein>
    <recommendedName>
        <fullName evidence="6">Thioredoxin</fullName>
    </recommendedName>
</protein>
<evidence type="ECO:0000256" key="4">
    <source>
        <dbReference type="ARBA" id="ARBA00023157"/>
    </source>
</evidence>
<dbReference type="EMBL" id="DF820463">
    <property type="protein sequence ID" value="GAK54842.1"/>
    <property type="molecule type" value="Genomic_DNA"/>
</dbReference>
<evidence type="ECO:0000256" key="3">
    <source>
        <dbReference type="ARBA" id="ARBA00022982"/>
    </source>
</evidence>
<dbReference type="GO" id="GO:0015035">
    <property type="term" value="F:protein-disulfide reductase activity"/>
    <property type="evidence" value="ECO:0007669"/>
    <property type="project" value="UniProtKB-UniRule"/>
</dbReference>
<evidence type="ECO:0000313" key="8">
    <source>
        <dbReference type="EMBL" id="GAK54842.1"/>
    </source>
</evidence>
<dbReference type="NCBIfam" id="TIGR01068">
    <property type="entry name" value="thioredoxin"/>
    <property type="match status" value="1"/>
</dbReference>
<sequence>MSYDTQNFERDVIQQSYKIPVVVDFWAEWCAPCRMLGPVLEHLAERYKGEWNLVKLNTEQYPKIAAEYGIQGIPAVKLFVDGKVAGEFTGAMPEEMIIQWLAKVMPSKYYGQIKHAQELLTEGQTRRAQKVLKKVLDVEPENQQAMILLASTYLFSDHQQALKIIQPIREGSEFTDMAEAIRTIGRLFELREQPSALPEHRVKTQYLEAIAQLHAQDIESALENFIDVLQQSRQYDNDGARKACVAIFKFLGDMHEITQKYRRAFSSALYV</sequence>
<reference evidence="8" key="1">
    <citation type="journal article" date="2015" name="PeerJ">
        <title>First genomic representation of candidate bacterial phylum KSB3 points to enhanced environmental sensing as a trigger of wastewater bulking.</title>
        <authorList>
            <person name="Sekiguchi Y."/>
            <person name="Ohashi A."/>
            <person name="Parks D.H."/>
            <person name="Yamauchi T."/>
            <person name="Tyson G.W."/>
            <person name="Hugenholtz P."/>
        </authorList>
    </citation>
    <scope>NUCLEOTIDE SEQUENCE [LARGE SCALE GENOMIC DNA]</scope>
</reference>